<evidence type="ECO:0000313" key="5">
    <source>
        <dbReference type="EMBL" id="NWJ83858.1"/>
    </source>
</evidence>
<dbReference type="Proteomes" id="UP000587702">
    <property type="component" value="Unassembled WGS sequence"/>
</dbReference>
<dbReference type="InterPro" id="IPR002026">
    <property type="entry name" value="Urease_gamma/gamma-beta_su"/>
</dbReference>
<dbReference type="InterPro" id="IPR036463">
    <property type="entry name" value="Urease_gamma_sf"/>
</dbReference>
<comment type="caution">
    <text evidence="2">The sequence shown here is derived from an EMBL/GenBank/DDBJ whole genome shotgun (WGS) entry which is preliminary data.</text>
</comment>
<dbReference type="EMBL" id="JACATH010000002">
    <property type="protein sequence ID" value="NWJ56855.1"/>
    <property type="molecule type" value="Genomic_DNA"/>
</dbReference>
<name>A0A7K4M631_9ARCH</name>
<evidence type="ECO:0000313" key="6">
    <source>
        <dbReference type="EMBL" id="NWK00414.1"/>
    </source>
</evidence>
<evidence type="ECO:0000313" key="7">
    <source>
        <dbReference type="EMBL" id="NWK08419.1"/>
    </source>
</evidence>
<dbReference type="EMBL" id="JACATI010000001">
    <property type="protein sequence ID" value="NWJ19576.1"/>
    <property type="molecule type" value="Genomic_DNA"/>
</dbReference>
<dbReference type="Proteomes" id="UP000547822">
    <property type="component" value="Unassembled WGS sequence"/>
</dbReference>
<evidence type="ECO:0000313" key="10">
    <source>
        <dbReference type="Proteomes" id="UP000535457"/>
    </source>
</evidence>
<evidence type="ECO:0000313" key="3">
    <source>
        <dbReference type="EMBL" id="NWJ28477.1"/>
    </source>
</evidence>
<dbReference type="EMBL" id="JACATJ010000001">
    <property type="protein sequence ID" value="NWK08419.1"/>
    <property type="molecule type" value="Genomic_DNA"/>
</dbReference>
<evidence type="ECO:0000313" key="13">
    <source>
        <dbReference type="Proteomes" id="UP000563820"/>
    </source>
</evidence>
<reference evidence="9 10" key="1">
    <citation type="journal article" date="2019" name="Environ. Microbiol.">
        <title>Genomics insights into ecotype formation of ammonia-oxidizing archaea in the deep ocean.</title>
        <authorList>
            <person name="Wang Y."/>
            <person name="Huang J.M."/>
            <person name="Cui G.J."/>
            <person name="Nunoura T."/>
            <person name="Takaki Y."/>
            <person name="Li W.L."/>
            <person name="Li J."/>
            <person name="Gao Z.M."/>
            <person name="Takai K."/>
            <person name="Zhang A.Q."/>
            <person name="Stepanauskas R."/>
        </authorList>
    </citation>
    <scope>NUCLEOTIDE SEQUENCE [LARGE SCALE GENOMIC DNA]</scope>
    <source>
        <strain evidence="7 12">D1a</strain>
        <strain evidence="2 15">L14</strain>
        <strain evidence="4 14">L15a</strain>
        <strain evidence="8 10">L19a</strain>
        <strain evidence="3 13">T1L11</strain>
        <strain evidence="6 11">T1L9</strain>
        <strain evidence="5 9">T3L1</strain>
    </source>
</reference>
<keyword evidence="1" id="KW-0378">Hydrolase</keyword>
<evidence type="ECO:0000313" key="12">
    <source>
        <dbReference type="Proteomes" id="UP000549797"/>
    </source>
</evidence>
<dbReference type="GO" id="GO:0016787">
    <property type="term" value="F:hydrolase activity"/>
    <property type="evidence" value="ECO:0007669"/>
    <property type="project" value="UniProtKB-KW"/>
</dbReference>
<sequence>MKIEVLVQGDPDIKPFTKIYHYEKSHELIFFESTQLIKKHLLNNMRLNINETLGLFVAYVINSLNEHKTISEIQKHIPELLLPHQVMIGVPESLRKLSFTITTNDIDSEQISITAPIRIDQYFFDERKQIAYE</sequence>
<dbReference type="Proteomes" id="UP000563820">
    <property type="component" value="Unassembled WGS sequence"/>
</dbReference>
<dbReference type="SUPFAM" id="SSF54111">
    <property type="entry name" value="Urease, gamma-subunit"/>
    <property type="match status" value="1"/>
</dbReference>
<dbReference type="AlphaFoldDB" id="A0A7K4M631"/>
<evidence type="ECO:0000313" key="8">
    <source>
        <dbReference type="EMBL" id="NWK13301.1"/>
    </source>
</evidence>
<accession>A0A7K4M631</accession>
<evidence type="ECO:0000313" key="2">
    <source>
        <dbReference type="EMBL" id="NWJ19576.1"/>
    </source>
</evidence>
<proteinExistence type="predicted"/>
<gene>
    <name evidence="6" type="ORF">HX840_00625</name>
    <name evidence="3" type="ORF">HX848_03685</name>
    <name evidence="7" type="ORF">HX852_01260</name>
    <name evidence="8" type="ORF">HX853_01480</name>
    <name evidence="5" type="ORF">HX854_03900</name>
    <name evidence="4" type="ORF">HX858_03730</name>
    <name evidence="2" type="ORF">HX860_00605</name>
</gene>
<evidence type="ECO:0000256" key="1">
    <source>
        <dbReference type="ARBA" id="ARBA00022801"/>
    </source>
</evidence>
<dbReference type="Proteomes" id="UP000575480">
    <property type="component" value="Unassembled WGS sequence"/>
</dbReference>
<reference evidence="2" key="2">
    <citation type="submission" date="2020-06" db="EMBL/GenBank/DDBJ databases">
        <authorList>
            <person name="Wang Y."/>
        </authorList>
    </citation>
    <scope>NUCLEOTIDE SEQUENCE</scope>
    <source>
        <strain evidence="7">D1a</strain>
        <strain evidence="2">L14</strain>
        <strain evidence="4">L15a</strain>
        <strain evidence="8">L19a</strain>
        <strain evidence="3">T1L11</strain>
        <strain evidence="6">T1L9</strain>
        <strain evidence="5">T3L1</strain>
    </source>
</reference>
<evidence type="ECO:0000313" key="4">
    <source>
        <dbReference type="EMBL" id="NWJ56855.1"/>
    </source>
</evidence>
<protein>
    <submittedName>
        <fullName evidence="2">Urease subunit gamma</fullName>
    </submittedName>
</protein>
<evidence type="ECO:0000313" key="9">
    <source>
        <dbReference type="Proteomes" id="UP000520052"/>
    </source>
</evidence>
<evidence type="ECO:0000313" key="14">
    <source>
        <dbReference type="Proteomes" id="UP000575480"/>
    </source>
</evidence>
<dbReference type="Gene3D" id="3.30.280.10">
    <property type="entry name" value="Urease, gamma-like subunit"/>
    <property type="match status" value="1"/>
</dbReference>
<evidence type="ECO:0000313" key="15">
    <source>
        <dbReference type="Proteomes" id="UP000587702"/>
    </source>
</evidence>
<dbReference type="GO" id="GO:0016151">
    <property type="term" value="F:nickel cation binding"/>
    <property type="evidence" value="ECO:0007669"/>
    <property type="project" value="InterPro"/>
</dbReference>
<evidence type="ECO:0000313" key="11">
    <source>
        <dbReference type="Proteomes" id="UP000547822"/>
    </source>
</evidence>
<dbReference type="EMBL" id="JACATD010000001">
    <property type="protein sequence ID" value="NWK00414.1"/>
    <property type="molecule type" value="Genomic_DNA"/>
</dbReference>
<dbReference type="EMBL" id="JACATE010000004">
    <property type="protein sequence ID" value="NWJ28477.1"/>
    <property type="molecule type" value="Genomic_DNA"/>
</dbReference>
<dbReference type="EMBL" id="JACATG010000001">
    <property type="protein sequence ID" value="NWK13301.1"/>
    <property type="molecule type" value="Genomic_DNA"/>
</dbReference>
<organism evidence="2 15">
    <name type="scientific">Marine Group I thaumarchaeote</name>
    <dbReference type="NCBI Taxonomy" id="2511932"/>
    <lineage>
        <taxon>Archaea</taxon>
        <taxon>Nitrososphaerota</taxon>
        <taxon>Marine Group I</taxon>
    </lineage>
</organism>
<dbReference type="Proteomes" id="UP000535457">
    <property type="component" value="Unassembled WGS sequence"/>
</dbReference>
<dbReference type="Proteomes" id="UP000549797">
    <property type="component" value="Unassembled WGS sequence"/>
</dbReference>
<dbReference type="EMBL" id="JACATC010000004">
    <property type="protein sequence ID" value="NWJ83858.1"/>
    <property type="molecule type" value="Genomic_DNA"/>
</dbReference>
<dbReference type="GO" id="GO:0043419">
    <property type="term" value="P:urea catabolic process"/>
    <property type="evidence" value="ECO:0007669"/>
    <property type="project" value="InterPro"/>
</dbReference>
<dbReference type="Pfam" id="PF00547">
    <property type="entry name" value="Urease_gamma"/>
    <property type="match status" value="1"/>
</dbReference>
<dbReference type="Proteomes" id="UP000520052">
    <property type="component" value="Unassembled WGS sequence"/>
</dbReference>